<feature type="compositionally biased region" description="Low complexity" evidence="2">
    <location>
        <begin position="8"/>
        <end position="24"/>
    </location>
</feature>
<dbReference type="Proteomes" id="UP000634647">
    <property type="component" value="Unassembled WGS sequence"/>
</dbReference>
<sequence length="222" mass="23712">MTHPFRPPSSADPAPDAVPDPASATDRPDPDETRAKQERAARAAAETAEAEARARLRQEAREAGHAEGLRQGREQALAAITDAIGPAVARLEALQARLETEQAAHQEEMARAAIELGKVLAETLIGAPRPFDREALLQRVLAEARAEAAQDALPLICRAAPETLDQITPALPAPVRPLPDAAMKPGGFVIELLESEAGTALNRWDASVERMEQCLRALPADV</sequence>
<dbReference type="EMBL" id="BNAB01000001">
    <property type="protein sequence ID" value="GHD98154.1"/>
    <property type="molecule type" value="Genomic_DNA"/>
</dbReference>
<evidence type="ECO:0000256" key="2">
    <source>
        <dbReference type="SAM" id="MobiDB-lite"/>
    </source>
</evidence>
<reference evidence="3" key="3">
    <citation type="submission" date="2023-06" db="EMBL/GenBank/DDBJ databases">
        <authorList>
            <person name="Sun Q."/>
            <person name="Zhou Y."/>
        </authorList>
    </citation>
    <scope>NUCLEOTIDE SEQUENCE</scope>
    <source>
        <strain evidence="3">CGMCC 1.10859</strain>
    </source>
</reference>
<feature type="compositionally biased region" description="Basic and acidic residues" evidence="2">
    <location>
        <begin position="50"/>
        <end position="71"/>
    </location>
</feature>
<evidence type="ECO:0000313" key="6">
    <source>
        <dbReference type="Proteomes" id="UP000634647"/>
    </source>
</evidence>
<name>A0AAN4UN36_9RHOB</name>
<organism evidence="3 6">
    <name type="scientific">Allgaiera indica</name>
    <dbReference type="NCBI Taxonomy" id="765699"/>
    <lineage>
        <taxon>Bacteria</taxon>
        <taxon>Pseudomonadati</taxon>
        <taxon>Pseudomonadota</taxon>
        <taxon>Alphaproteobacteria</taxon>
        <taxon>Rhodobacterales</taxon>
        <taxon>Paracoccaceae</taxon>
        <taxon>Allgaiera</taxon>
    </lineage>
</organism>
<comment type="caution">
    <text evidence="3">The sequence shown here is derived from an EMBL/GenBank/DDBJ whole genome shotgun (WGS) entry which is preliminary data.</text>
</comment>
<protein>
    <submittedName>
        <fullName evidence="4">Flagellar biosynthesis/type III secretory pathway protein FliH</fullName>
    </submittedName>
</protein>
<evidence type="ECO:0000313" key="5">
    <source>
        <dbReference type="Proteomes" id="UP000199541"/>
    </source>
</evidence>
<evidence type="ECO:0000256" key="1">
    <source>
        <dbReference type="SAM" id="Coils"/>
    </source>
</evidence>
<keyword evidence="4" id="KW-0282">Flagellum</keyword>
<keyword evidence="5" id="KW-1185">Reference proteome</keyword>
<evidence type="ECO:0000313" key="4">
    <source>
        <dbReference type="EMBL" id="SDW52772.1"/>
    </source>
</evidence>
<evidence type="ECO:0000313" key="3">
    <source>
        <dbReference type="EMBL" id="GHD98154.1"/>
    </source>
</evidence>
<reference evidence="3" key="1">
    <citation type="journal article" date="2014" name="Int. J. Syst. Evol. Microbiol.">
        <title>Complete genome sequence of Corynebacterium casei LMG S-19264T (=DSM 44701T), isolated from a smear-ripened cheese.</title>
        <authorList>
            <consortium name="US DOE Joint Genome Institute (JGI-PGF)"/>
            <person name="Walter F."/>
            <person name="Albersmeier A."/>
            <person name="Kalinowski J."/>
            <person name="Ruckert C."/>
        </authorList>
    </citation>
    <scope>NUCLEOTIDE SEQUENCE</scope>
    <source>
        <strain evidence="3">CGMCC 1.10859</strain>
    </source>
</reference>
<dbReference type="AlphaFoldDB" id="A0AAN4UN36"/>
<feature type="region of interest" description="Disordered" evidence="2">
    <location>
        <begin position="1"/>
        <end position="71"/>
    </location>
</feature>
<reference evidence="4 5" key="2">
    <citation type="submission" date="2016-10" db="EMBL/GenBank/DDBJ databases">
        <authorList>
            <person name="Varghese N."/>
            <person name="Submissions S."/>
        </authorList>
    </citation>
    <scope>NUCLEOTIDE SEQUENCE [LARGE SCALE GENOMIC DNA]</scope>
    <source>
        <strain evidence="4 5">DSM 24802</strain>
    </source>
</reference>
<dbReference type="Proteomes" id="UP000199541">
    <property type="component" value="Unassembled WGS sequence"/>
</dbReference>
<feature type="coiled-coil region" evidence="1">
    <location>
        <begin position="88"/>
        <end position="115"/>
    </location>
</feature>
<gene>
    <name evidence="3" type="ORF">GCM10008024_00530</name>
    <name evidence="4" type="ORF">SAMN05444006_104165</name>
</gene>
<proteinExistence type="predicted"/>
<accession>A0AAN4UN36</accession>
<dbReference type="EMBL" id="FNOB01000004">
    <property type="protein sequence ID" value="SDW52772.1"/>
    <property type="molecule type" value="Genomic_DNA"/>
</dbReference>
<keyword evidence="4" id="KW-0969">Cilium</keyword>
<feature type="compositionally biased region" description="Basic and acidic residues" evidence="2">
    <location>
        <begin position="26"/>
        <end position="41"/>
    </location>
</feature>
<keyword evidence="1" id="KW-0175">Coiled coil</keyword>
<keyword evidence="4" id="KW-0966">Cell projection</keyword>
<dbReference type="RefSeq" id="WP_051646074.1">
    <property type="nucleotide sequence ID" value="NZ_BNAB01000001.1"/>
</dbReference>